<reference evidence="3" key="2">
    <citation type="submission" date="2015-01" db="EMBL/GenBank/DDBJ databases">
        <title>Evolutionary Origins and Diversification of the Mycorrhizal Mutualists.</title>
        <authorList>
            <consortium name="DOE Joint Genome Institute"/>
            <consortium name="Mycorrhizal Genomics Consortium"/>
            <person name="Kohler A."/>
            <person name="Kuo A."/>
            <person name="Nagy L.G."/>
            <person name="Floudas D."/>
            <person name="Copeland A."/>
            <person name="Barry K.W."/>
            <person name="Cichocki N."/>
            <person name="Veneault-Fourrey C."/>
            <person name="LaButti K."/>
            <person name="Lindquist E.A."/>
            <person name="Lipzen A."/>
            <person name="Lundell T."/>
            <person name="Morin E."/>
            <person name="Murat C."/>
            <person name="Riley R."/>
            <person name="Ohm R."/>
            <person name="Sun H."/>
            <person name="Tunlid A."/>
            <person name="Henrissat B."/>
            <person name="Grigoriev I.V."/>
            <person name="Hibbett D.S."/>
            <person name="Martin F."/>
        </authorList>
    </citation>
    <scope>NUCLEOTIDE SEQUENCE [LARGE SCALE GENOMIC DNA]</scope>
    <source>
        <strain evidence="3">ATCC 200175</strain>
    </source>
</reference>
<evidence type="ECO:0000313" key="2">
    <source>
        <dbReference type="EMBL" id="KIJ10732.1"/>
    </source>
</evidence>
<sequence length="279" mass="31712">MPPAHTIANTRIHFDNVGDLPIPCGLRSRRPPSDGLKAEYVAYTKESRNILDISRRLEENSPLLDTYSALLQNHRISNVIKFIERTNHRLNHNDWELLINALHQMNFEDLVSNIHRQHGHHDRGPLVRHFVPLSDPPSSESKASSSPISQREVPRDISLPRRTRSSSIANPPSRRSSTPHSGVRTMTIEETPRTLPTPHRRRRRYRNNRAVGNSHPLRPQASFTRRSDVLTTTLKATTSPLSFPAATLTVQTIQQSPSIHTPPLPYDHPDPSLSIPIHW</sequence>
<dbReference type="EMBL" id="KN819397">
    <property type="protein sequence ID" value="KIJ10732.1"/>
    <property type="molecule type" value="Genomic_DNA"/>
</dbReference>
<evidence type="ECO:0000313" key="3">
    <source>
        <dbReference type="Proteomes" id="UP000053647"/>
    </source>
</evidence>
<dbReference type="OrthoDB" id="2702209at2759"/>
<evidence type="ECO:0000256" key="1">
    <source>
        <dbReference type="SAM" id="MobiDB-lite"/>
    </source>
</evidence>
<gene>
    <name evidence="2" type="ORF">PAXINDRAFT_16279</name>
</gene>
<accession>A0A0C9TSE9</accession>
<organism evidence="2 3">
    <name type="scientific">Paxillus involutus ATCC 200175</name>
    <dbReference type="NCBI Taxonomy" id="664439"/>
    <lineage>
        <taxon>Eukaryota</taxon>
        <taxon>Fungi</taxon>
        <taxon>Dikarya</taxon>
        <taxon>Basidiomycota</taxon>
        <taxon>Agaricomycotina</taxon>
        <taxon>Agaricomycetes</taxon>
        <taxon>Agaricomycetidae</taxon>
        <taxon>Boletales</taxon>
        <taxon>Paxilineae</taxon>
        <taxon>Paxillaceae</taxon>
        <taxon>Paxillus</taxon>
    </lineage>
</organism>
<feature type="compositionally biased region" description="Polar residues" evidence="1">
    <location>
        <begin position="165"/>
        <end position="180"/>
    </location>
</feature>
<dbReference type="Proteomes" id="UP000053647">
    <property type="component" value="Unassembled WGS sequence"/>
</dbReference>
<dbReference type="HOGENOM" id="CLU_997836_0_0_1"/>
<protein>
    <submittedName>
        <fullName evidence="2">Uncharacterized protein</fullName>
    </submittedName>
</protein>
<proteinExistence type="predicted"/>
<reference evidence="2 3" key="1">
    <citation type="submission" date="2014-06" db="EMBL/GenBank/DDBJ databases">
        <authorList>
            <consortium name="DOE Joint Genome Institute"/>
            <person name="Kuo A."/>
            <person name="Kohler A."/>
            <person name="Nagy L.G."/>
            <person name="Floudas D."/>
            <person name="Copeland A."/>
            <person name="Barry K.W."/>
            <person name="Cichocki N."/>
            <person name="Veneault-Fourrey C."/>
            <person name="LaButti K."/>
            <person name="Lindquist E.A."/>
            <person name="Lipzen A."/>
            <person name="Lundell T."/>
            <person name="Morin E."/>
            <person name="Murat C."/>
            <person name="Sun H."/>
            <person name="Tunlid A."/>
            <person name="Henrissat B."/>
            <person name="Grigoriev I.V."/>
            <person name="Hibbett D.S."/>
            <person name="Martin F."/>
            <person name="Nordberg H.P."/>
            <person name="Cantor M.N."/>
            <person name="Hua S.X."/>
        </authorList>
    </citation>
    <scope>NUCLEOTIDE SEQUENCE [LARGE SCALE GENOMIC DNA]</scope>
    <source>
        <strain evidence="2 3">ATCC 200175</strain>
    </source>
</reference>
<feature type="region of interest" description="Disordered" evidence="1">
    <location>
        <begin position="117"/>
        <end position="222"/>
    </location>
</feature>
<feature type="compositionally biased region" description="Basic residues" evidence="1">
    <location>
        <begin position="198"/>
        <end position="207"/>
    </location>
</feature>
<dbReference type="AlphaFoldDB" id="A0A0C9TSE9"/>
<feature type="compositionally biased region" description="Low complexity" evidence="1">
    <location>
        <begin position="136"/>
        <end position="149"/>
    </location>
</feature>
<name>A0A0C9TSE9_PAXIN</name>
<keyword evidence="3" id="KW-1185">Reference proteome</keyword>